<comment type="caution">
    <text evidence="3">The sequence shown here is derived from an EMBL/GenBank/DDBJ whole genome shotgun (WGS) entry which is preliminary data.</text>
</comment>
<reference evidence="3 4" key="1">
    <citation type="submission" date="2016-07" db="EMBL/GenBank/DDBJ databases">
        <title>Pervasive Adenine N6-methylation of Active Genes in Fungi.</title>
        <authorList>
            <consortium name="DOE Joint Genome Institute"/>
            <person name="Mondo S.J."/>
            <person name="Dannebaum R.O."/>
            <person name="Kuo R.C."/>
            <person name="Labutti K."/>
            <person name="Haridas S."/>
            <person name="Kuo A."/>
            <person name="Salamov A."/>
            <person name="Ahrendt S.R."/>
            <person name="Lipzen A."/>
            <person name="Sullivan W."/>
            <person name="Andreopoulos W.B."/>
            <person name="Clum A."/>
            <person name="Lindquist E."/>
            <person name="Daum C."/>
            <person name="Ramamoorthy G.K."/>
            <person name="Gryganskyi A."/>
            <person name="Culley D."/>
            <person name="Magnuson J.K."/>
            <person name="James T.Y."/>
            <person name="O'Malley M.A."/>
            <person name="Stajich J.E."/>
            <person name="Spatafora J.W."/>
            <person name="Visel A."/>
            <person name="Grigoriev I.V."/>
        </authorList>
    </citation>
    <scope>NUCLEOTIDE SEQUENCE [LARGE SCALE GENOMIC DNA]</scope>
    <source>
        <strain evidence="3 4">NRRL 3301</strain>
    </source>
</reference>
<dbReference type="Proteomes" id="UP000242146">
    <property type="component" value="Unassembled WGS sequence"/>
</dbReference>
<dbReference type="AlphaFoldDB" id="A0A1X2G7F0"/>
<feature type="compositionally biased region" description="Basic and acidic residues" evidence="1">
    <location>
        <begin position="1"/>
        <end position="16"/>
    </location>
</feature>
<dbReference type="PANTHER" id="PTHR13318:SF95">
    <property type="entry name" value="F-BOX PROTEIN YLR352W"/>
    <property type="match status" value="1"/>
</dbReference>
<name>A0A1X2G7F0_9FUNG</name>
<protein>
    <submittedName>
        <fullName evidence="3">RNI-like protein</fullName>
    </submittedName>
</protein>
<accession>A0A1X2G7F0</accession>
<keyword evidence="4" id="KW-1185">Reference proteome</keyword>
<organism evidence="3 4">
    <name type="scientific">Hesseltinella vesiculosa</name>
    <dbReference type="NCBI Taxonomy" id="101127"/>
    <lineage>
        <taxon>Eukaryota</taxon>
        <taxon>Fungi</taxon>
        <taxon>Fungi incertae sedis</taxon>
        <taxon>Mucoromycota</taxon>
        <taxon>Mucoromycotina</taxon>
        <taxon>Mucoromycetes</taxon>
        <taxon>Mucorales</taxon>
        <taxon>Cunninghamellaceae</taxon>
        <taxon>Hesseltinella</taxon>
    </lineage>
</organism>
<feature type="domain" description="F-box/LRR-repeat protein 15-like leucin rich repeat" evidence="2">
    <location>
        <begin position="233"/>
        <end position="425"/>
    </location>
</feature>
<gene>
    <name evidence="3" type="ORF">DM01DRAFT_1368599</name>
</gene>
<dbReference type="Pfam" id="PF25372">
    <property type="entry name" value="DUF7885"/>
    <property type="match status" value="1"/>
</dbReference>
<dbReference type="SMART" id="SM00367">
    <property type="entry name" value="LRR_CC"/>
    <property type="match status" value="7"/>
</dbReference>
<evidence type="ECO:0000256" key="1">
    <source>
        <dbReference type="SAM" id="MobiDB-lite"/>
    </source>
</evidence>
<evidence type="ECO:0000259" key="2">
    <source>
        <dbReference type="Pfam" id="PF25372"/>
    </source>
</evidence>
<feature type="compositionally biased region" description="Polar residues" evidence="1">
    <location>
        <begin position="167"/>
        <end position="188"/>
    </location>
</feature>
<evidence type="ECO:0000313" key="3">
    <source>
        <dbReference type="EMBL" id="ORX46124.1"/>
    </source>
</evidence>
<dbReference type="Gene3D" id="3.80.10.10">
    <property type="entry name" value="Ribonuclease Inhibitor"/>
    <property type="match status" value="1"/>
</dbReference>
<dbReference type="InterPro" id="IPR057207">
    <property type="entry name" value="FBXL15_LRR"/>
</dbReference>
<evidence type="ECO:0000313" key="4">
    <source>
        <dbReference type="Proteomes" id="UP000242146"/>
    </source>
</evidence>
<dbReference type="GO" id="GO:0019005">
    <property type="term" value="C:SCF ubiquitin ligase complex"/>
    <property type="evidence" value="ECO:0007669"/>
    <property type="project" value="TreeGrafter"/>
</dbReference>
<dbReference type="InterPro" id="IPR032675">
    <property type="entry name" value="LRR_dom_sf"/>
</dbReference>
<dbReference type="InterPro" id="IPR006553">
    <property type="entry name" value="Leu-rich_rpt_Cys-con_subtyp"/>
</dbReference>
<sequence length="457" mass="51429">MRRWVTKDDQGGKEGKPPQAEPHLAVQLPEIVSQIIWFLAPYDESDQTSLAPQQHMLNRQDRSELYASLFVSRLWFVCTVHHLWRHVVFEDTQINGRTFHQFSQSIRESSADSAADGLGHHLSPSLSSTILPSLSVASYHPPATHINQKGMLSSSALSPDTCPVGATESQGPPRQVVSFSTPTHQTSLVKKKKRRGSAASKPLHPPRFSTALYRRSLRSLTLKRVKDKAINTDLEAMAKDCTRLQRLEVYICDHIDNQTLMPYFHTHCQLTYISLAGCSLISDEAVVAMAHHVPGLVHLDLRACGQVSDVGLVAVANHCSRLKHLNVGRIREKERITNLSILQIAQHTQVSVLGLAGCHIDDQAMVQIAKHRGSALERVSVNNCRKLTNQSIYALIRHCPKLTVFEMKDCHRINDWYVVEIMLNRHVLLSLSERQHKECHDWAERLGKIMKVVAPMK</sequence>
<dbReference type="STRING" id="101127.A0A1X2G7F0"/>
<proteinExistence type="predicted"/>
<dbReference type="EMBL" id="MCGT01000039">
    <property type="protein sequence ID" value="ORX46124.1"/>
    <property type="molecule type" value="Genomic_DNA"/>
</dbReference>
<dbReference type="GO" id="GO:0031146">
    <property type="term" value="P:SCF-dependent proteasomal ubiquitin-dependent protein catabolic process"/>
    <property type="evidence" value="ECO:0007669"/>
    <property type="project" value="TreeGrafter"/>
</dbReference>
<dbReference type="PANTHER" id="PTHR13318">
    <property type="entry name" value="PARTNER OF PAIRED, ISOFORM B-RELATED"/>
    <property type="match status" value="1"/>
</dbReference>
<dbReference type="SUPFAM" id="SSF52047">
    <property type="entry name" value="RNI-like"/>
    <property type="match status" value="1"/>
</dbReference>
<feature type="region of interest" description="Disordered" evidence="1">
    <location>
        <begin position="1"/>
        <end position="21"/>
    </location>
</feature>
<feature type="region of interest" description="Disordered" evidence="1">
    <location>
        <begin position="152"/>
        <end position="205"/>
    </location>
</feature>
<dbReference type="OrthoDB" id="550575at2759"/>